<evidence type="ECO:0000313" key="2">
    <source>
        <dbReference type="Proteomes" id="UP001596549"/>
    </source>
</evidence>
<keyword evidence="2" id="KW-1185">Reference proteome</keyword>
<dbReference type="RefSeq" id="WP_379748988.1">
    <property type="nucleotide sequence ID" value="NZ_JBHTCP010000015.1"/>
</dbReference>
<dbReference type="InterPro" id="IPR024248">
    <property type="entry name" value="DUF2695"/>
</dbReference>
<dbReference type="Pfam" id="PF10905">
    <property type="entry name" value="DUF2695"/>
    <property type="match status" value="1"/>
</dbReference>
<protein>
    <submittedName>
        <fullName evidence="1">DUF2695 domain-containing protein</fullName>
    </submittedName>
</protein>
<name>A0ABW2NQ23_9BACL</name>
<dbReference type="Proteomes" id="UP001596549">
    <property type="component" value="Unassembled WGS sequence"/>
</dbReference>
<reference evidence="2" key="1">
    <citation type="journal article" date="2019" name="Int. J. Syst. Evol. Microbiol.">
        <title>The Global Catalogue of Microorganisms (GCM) 10K type strain sequencing project: providing services to taxonomists for standard genome sequencing and annotation.</title>
        <authorList>
            <consortium name="The Broad Institute Genomics Platform"/>
            <consortium name="The Broad Institute Genome Sequencing Center for Infectious Disease"/>
            <person name="Wu L."/>
            <person name="Ma J."/>
        </authorList>
    </citation>
    <scope>NUCLEOTIDE SEQUENCE [LARGE SCALE GENOMIC DNA]</scope>
    <source>
        <strain evidence="2">NBRC 106396</strain>
    </source>
</reference>
<comment type="caution">
    <text evidence="1">The sequence shown here is derived from an EMBL/GenBank/DDBJ whole genome shotgun (WGS) entry which is preliminary data.</text>
</comment>
<evidence type="ECO:0000313" key="1">
    <source>
        <dbReference type="EMBL" id="MFC7371922.1"/>
    </source>
</evidence>
<sequence length="181" mass="21085">MEERNREVKELSEWQETLKKGQMLSMQGSYRRRRPDKEAVPYLLHAREGLKEYTAEHLDNQLAWCLLSQAEECLLNYRAAIECMQRVLELGKKDKKDLKRFAMLKEYGGQWKELDLQPEERESLGASLEQQLRVEDCDHTLVYTKKWVDDHIPAGKKAKVIKAITNQGGFCDCEVLANVVD</sequence>
<dbReference type="SUPFAM" id="SSF48452">
    <property type="entry name" value="TPR-like"/>
    <property type="match status" value="1"/>
</dbReference>
<proteinExistence type="predicted"/>
<organism evidence="1 2">
    <name type="scientific">Fictibacillus iocasae</name>
    <dbReference type="NCBI Taxonomy" id="2715437"/>
    <lineage>
        <taxon>Bacteria</taxon>
        <taxon>Bacillati</taxon>
        <taxon>Bacillota</taxon>
        <taxon>Bacilli</taxon>
        <taxon>Bacillales</taxon>
        <taxon>Fictibacillaceae</taxon>
        <taxon>Fictibacillus</taxon>
    </lineage>
</organism>
<dbReference type="EMBL" id="JBHTCP010000015">
    <property type="protein sequence ID" value="MFC7371922.1"/>
    <property type="molecule type" value="Genomic_DNA"/>
</dbReference>
<accession>A0ABW2NQ23</accession>
<dbReference type="InterPro" id="IPR011990">
    <property type="entry name" value="TPR-like_helical_dom_sf"/>
</dbReference>
<gene>
    <name evidence="1" type="ORF">ACFQPF_09545</name>
</gene>